<keyword evidence="1" id="KW-0732">Signal</keyword>
<dbReference type="PIRSF" id="PIRSF002741">
    <property type="entry name" value="MppA"/>
    <property type="match status" value="1"/>
</dbReference>
<dbReference type="PROSITE" id="PS51257">
    <property type="entry name" value="PROKAR_LIPOPROTEIN"/>
    <property type="match status" value="1"/>
</dbReference>
<accession>A0A4U0NWW6</accession>
<dbReference type="Proteomes" id="UP000308697">
    <property type="component" value="Unassembled WGS sequence"/>
</dbReference>
<evidence type="ECO:0000313" key="4">
    <source>
        <dbReference type="Proteomes" id="UP000308697"/>
    </source>
</evidence>
<dbReference type="Gene3D" id="3.90.76.10">
    <property type="entry name" value="Dipeptide-binding Protein, Domain 1"/>
    <property type="match status" value="1"/>
</dbReference>
<dbReference type="CDD" id="cd00995">
    <property type="entry name" value="PBP2_NikA_DppA_OppA_like"/>
    <property type="match status" value="1"/>
</dbReference>
<evidence type="ECO:0000256" key="1">
    <source>
        <dbReference type="SAM" id="SignalP"/>
    </source>
</evidence>
<dbReference type="SUPFAM" id="SSF53850">
    <property type="entry name" value="Periplasmic binding protein-like II"/>
    <property type="match status" value="1"/>
</dbReference>
<dbReference type="InterPro" id="IPR039424">
    <property type="entry name" value="SBP_5"/>
</dbReference>
<feature type="chain" id="PRO_5020787435" evidence="1">
    <location>
        <begin position="23"/>
        <end position="542"/>
    </location>
</feature>
<dbReference type="GO" id="GO:1904680">
    <property type="term" value="F:peptide transmembrane transporter activity"/>
    <property type="evidence" value="ECO:0007669"/>
    <property type="project" value="TreeGrafter"/>
</dbReference>
<dbReference type="AlphaFoldDB" id="A0A4U0NWW6"/>
<dbReference type="PANTHER" id="PTHR30290">
    <property type="entry name" value="PERIPLASMIC BINDING COMPONENT OF ABC TRANSPORTER"/>
    <property type="match status" value="1"/>
</dbReference>
<name>A0A4U0NWW6_9ACTN</name>
<comment type="caution">
    <text evidence="3">The sequence shown here is derived from an EMBL/GenBank/DDBJ whole genome shotgun (WGS) entry which is preliminary data.</text>
</comment>
<evidence type="ECO:0000313" key="3">
    <source>
        <dbReference type="EMBL" id="TJZ59223.1"/>
    </source>
</evidence>
<dbReference type="GO" id="GO:0043190">
    <property type="term" value="C:ATP-binding cassette (ABC) transporter complex"/>
    <property type="evidence" value="ECO:0007669"/>
    <property type="project" value="InterPro"/>
</dbReference>
<dbReference type="OrthoDB" id="9046151at2"/>
<dbReference type="Pfam" id="PF00496">
    <property type="entry name" value="SBP_bac_5"/>
    <property type="match status" value="1"/>
</dbReference>
<gene>
    <name evidence="3" type="ORF">FCH28_03790</name>
</gene>
<dbReference type="EMBL" id="SUMB01000001">
    <property type="protein sequence ID" value="TJZ59223.1"/>
    <property type="molecule type" value="Genomic_DNA"/>
</dbReference>
<dbReference type="GO" id="GO:0042597">
    <property type="term" value="C:periplasmic space"/>
    <property type="evidence" value="ECO:0007669"/>
    <property type="project" value="UniProtKB-ARBA"/>
</dbReference>
<sequence length="542" mass="59267">MRGAMSAKWAVCAAAVALVAGACGGDTDTDAVVRASWGDPQNPLEPANTIEVRGSKALDMIFRGLKKYDPKSGAAKNWIAESITTGDQRNFTVKVKKGWKFSNGEPVTAHSFVDAWNYGASVANKQANAIFFSHIDGYDEVRSGSGGPRAKTMSGLVVKDDYTFTVRLTQKFSAWPGTLGYWAYYPLPKAFFTHHAAWLRNPIGNGPYEITSYDKGSLMKLRRWKGYQGPDKARNEGVDLRVYTDTDTAYTDLRTGLLDLVDDIPVGELKSVKRDLSSRYINQPVGLIGSIAFPLYHPKWNGPKSAELRRGIAMAIDRSAIATQLFRKTRTPATDWTSPALGVEGGYKPGLCGAVCTYNPSQARKLIQEAGGLPGGQMKIMYNADVGSNKVWVDAVCNSINGVLDNDLACVGDPVGTFADFRNRITSESATEPFSAGWQMTYPLIQGFLQPRYHSGGWSNDTHFHSARFDELINQANAESHTAKAVETFQEAEKILAQQMPLIPLWYQNGNVGYSSRLSRVSLNPSGVPDYSQIKVAGPDQT</sequence>
<dbReference type="PANTHER" id="PTHR30290:SF83">
    <property type="entry name" value="ABC TRANSPORTER SUBSTRATE-BINDING PROTEIN"/>
    <property type="match status" value="1"/>
</dbReference>
<organism evidence="3 4">
    <name type="scientific">Streptomyces piniterrae</name>
    <dbReference type="NCBI Taxonomy" id="2571125"/>
    <lineage>
        <taxon>Bacteria</taxon>
        <taxon>Bacillati</taxon>
        <taxon>Actinomycetota</taxon>
        <taxon>Actinomycetes</taxon>
        <taxon>Kitasatosporales</taxon>
        <taxon>Streptomycetaceae</taxon>
        <taxon>Streptomyces</taxon>
    </lineage>
</organism>
<proteinExistence type="predicted"/>
<dbReference type="GO" id="GO:0015833">
    <property type="term" value="P:peptide transport"/>
    <property type="evidence" value="ECO:0007669"/>
    <property type="project" value="TreeGrafter"/>
</dbReference>
<dbReference type="InterPro" id="IPR000914">
    <property type="entry name" value="SBP_5_dom"/>
</dbReference>
<feature type="domain" description="Solute-binding protein family 5" evidence="2">
    <location>
        <begin position="76"/>
        <end position="385"/>
    </location>
</feature>
<dbReference type="Gene3D" id="3.10.105.10">
    <property type="entry name" value="Dipeptide-binding Protein, Domain 3"/>
    <property type="match status" value="1"/>
</dbReference>
<evidence type="ECO:0000259" key="2">
    <source>
        <dbReference type="Pfam" id="PF00496"/>
    </source>
</evidence>
<keyword evidence="4" id="KW-1185">Reference proteome</keyword>
<dbReference type="InterPro" id="IPR030678">
    <property type="entry name" value="Peptide/Ni-bd"/>
</dbReference>
<dbReference type="Gene3D" id="3.40.190.10">
    <property type="entry name" value="Periplasmic binding protein-like II"/>
    <property type="match status" value="1"/>
</dbReference>
<dbReference type="RefSeq" id="WP_136738175.1">
    <property type="nucleotide sequence ID" value="NZ_SUMB01000001.1"/>
</dbReference>
<protein>
    <submittedName>
        <fullName evidence="3">ABC transporter substrate-binding protein</fullName>
    </submittedName>
</protein>
<reference evidence="3 4" key="1">
    <citation type="submission" date="2019-04" db="EMBL/GenBank/DDBJ databases">
        <title>Streptomyces piniterrae sp. nov., a heliquinomycin-producing actinomycete isolated from rhizosphere soil of Pinus yunnanensis.</title>
        <authorList>
            <person name="Zhuang X."/>
            <person name="Zhao J."/>
        </authorList>
    </citation>
    <scope>NUCLEOTIDE SEQUENCE [LARGE SCALE GENOMIC DNA]</scope>
    <source>
        <strain evidence="4">jys28</strain>
    </source>
</reference>
<feature type="signal peptide" evidence="1">
    <location>
        <begin position="1"/>
        <end position="22"/>
    </location>
</feature>